<proteinExistence type="predicted"/>
<organism evidence="1 2">
    <name type="scientific">Artemisia annua</name>
    <name type="common">Sweet wormwood</name>
    <dbReference type="NCBI Taxonomy" id="35608"/>
    <lineage>
        <taxon>Eukaryota</taxon>
        <taxon>Viridiplantae</taxon>
        <taxon>Streptophyta</taxon>
        <taxon>Embryophyta</taxon>
        <taxon>Tracheophyta</taxon>
        <taxon>Spermatophyta</taxon>
        <taxon>Magnoliopsida</taxon>
        <taxon>eudicotyledons</taxon>
        <taxon>Gunneridae</taxon>
        <taxon>Pentapetalae</taxon>
        <taxon>asterids</taxon>
        <taxon>campanulids</taxon>
        <taxon>Asterales</taxon>
        <taxon>Asteraceae</taxon>
        <taxon>Asteroideae</taxon>
        <taxon>Anthemideae</taxon>
        <taxon>Artemisiinae</taxon>
        <taxon>Artemisia</taxon>
    </lineage>
</organism>
<sequence length="272" mass="29587">MVDYAQNSLLSNESELHRRQGPNYICYTQFNVGAKRTNVPRLNKFRARFWSPYGFLLQQATERYDYNIKAISIPNEGLIPIPNARLLQSEITVNQISLIQTIATAAEASMPGTSNAHGNIRGRWEAAVRQGPPANYASLGRCDQGSMKLGRLPNSVSSKVNIKRTARGLLPWPVRSGIVGYPNAGSSSLMVRSGIVGYPNAGSSSLMSWPPNKQAFDPIPRTKSGSELIAARDDGFSFTNPFEYAIVTGIMSAVSPSVQPIGHTADGSCIRL</sequence>
<reference evidence="1 2" key="1">
    <citation type="journal article" date="2018" name="Mol. Plant">
        <title>The genome of Artemisia annua provides insight into the evolution of Asteraceae family and artemisinin biosynthesis.</title>
        <authorList>
            <person name="Shen Q."/>
            <person name="Zhang L."/>
            <person name="Liao Z."/>
            <person name="Wang S."/>
            <person name="Yan T."/>
            <person name="Shi P."/>
            <person name="Liu M."/>
            <person name="Fu X."/>
            <person name="Pan Q."/>
            <person name="Wang Y."/>
            <person name="Lv Z."/>
            <person name="Lu X."/>
            <person name="Zhang F."/>
            <person name="Jiang W."/>
            <person name="Ma Y."/>
            <person name="Chen M."/>
            <person name="Hao X."/>
            <person name="Li L."/>
            <person name="Tang Y."/>
            <person name="Lv G."/>
            <person name="Zhou Y."/>
            <person name="Sun X."/>
            <person name="Brodelius P.E."/>
            <person name="Rose J.K.C."/>
            <person name="Tang K."/>
        </authorList>
    </citation>
    <scope>NUCLEOTIDE SEQUENCE [LARGE SCALE GENOMIC DNA]</scope>
    <source>
        <strain evidence="2">cv. Huhao1</strain>
        <tissue evidence="1">Leaf</tissue>
    </source>
</reference>
<comment type="caution">
    <text evidence="1">The sequence shown here is derived from an EMBL/GenBank/DDBJ whole genome shotgun (WGS) entry which is preliminary data.</text>
</comment>
<gene>
    <name evidence="1" type="ORF">CTI12_AA401080</name>
</gene>
<dbReference type="Proteomes" id="UP000245207">
    <property type="component" value="Unassembled WGS sequence"/>
</dbReference>
<keyword evidence="2" id="KW-1185">Reference proteome</keyword>
<evidence type="ECO:0000313" key="2">
    <source>
        <dbReference type="Proteomes" id="UP000245207"/>
    </source>
</evidence>
<dbReference type="STRING" id="35608.A0A2U1MAL6"/>
<dbReference type="AlphaFoldDB" id="A0A2U1MAL6"/>
<name>A0A2U1MAL6_ARTAN</name>
<dbReference type="EMBL" id="PKPP01005926">
    <property type="protein sequence ID" value="PWA58324.1"/>
    <property type="molecule type" value="Genomic_DNA"/>
</dbReference>
<protein>
    <submittedName>
        <fullName evidence="1">GTP-binding family protein</fullName>
    </submittedName>
</protein>
<evidence type="ECO:0000313" key="1">
    <source>
        <dbReference type="EMBL" id="PWA58324.1"/>
    </source>
</evidence>
<accession>A0A2U1MAL6</accession>